<evidence type="ECO:0000313" key="3">
    <source>
        <dbReference type="Proteomes" id="UP000017836"/>
    </source>
</evidence>
<keyword evidence="3" id="KW-1185">Reference proteome</keyword>
<feature type="region of interest" description="Disordered" evidence="1">
    <location>
        <begin position="46"/>
        <end position="95"/>
    </location>
</feature>
<proteinExistence type="predicted"/>
<sequence>MGFFINGISRLLPGLVYGRGRHDSVISLGKLRFEFTGVPHCAGRVMGGHPPHVSVSVGMRPSRRGKAPMEEDGAGESESVQGESSQPSTRGAARS</sequence>
<dbReference type="AlphaFoldDB" id="W1PGD4"/>
<accession>W1PGD4</accession>
<protein>
    <submittedName>
        <fullName evidence="2">Uncharacterized protein</fullName>
    </submittedName>
</protein>
<reference evidence="3" key="1">
    <citation type="journal article" date="2013" name="Science">
        <title>The Amborella genome and the evolution of flowering plants.</title>
        <authorList>
            <consortium name="Amborella Genome Project"/>
        </authorList>
    </citation>
    <scope>NUCLEOTIDE SEQUENCE [LARGE SCALE GENOMIC DNA]</scope>
</reference>
<organism evidence="2 3">
    <name type="scientific">Amborella trichopoda</name>
    <dbReference type="NCBI Taxonomy" id="13333"/>
    <lineage>
        <taxon>Eukaryota</taxon>
        <taxon>Viridiplantae</taxon>
        <taxon>Streptophyta</taxon>
        <taxon>Embryophyta</taxon>
        <taxon>Tracheophyta</taxon>
        <taxon>Spermatophyta</taxon>
        <taxon>Magnoliopsida</taxon>
        <taxon>Amborellales</taxon>
        <taxon>Amborellaceae</taxon>
        <taxon>Amborella</taxon>
    </lineage>
</organism>
<gene>
    <name evidence="2" type="ORF">AMTR_s00005p00110250</name>
</gene>
<name>W1PGD4_AMBTC</name>
<feature type="compositionally biased region" description="Low complexity" evidence="1">
    <location>
        <begin position="76"/>
        <end position="88"/>
    </location>
</feature>
<evidence type="ECO:0000313" key="2">
    <source>
        <dbReference type="EMBL" id="ERN06754.1"/>
    </source>
</evidence>
<evidence type="ECO:0000256" key="1">
    <source>
        <dbReference type="SAM" id="MobiDB-lite"/>
    </source>
</evidence>
<dbReference type="Gramene" id="ERN06754">
    <property type="protein sequence ID" value="ERN06754"/>
    <property type="gene ID" value="AMTR_s00005p00110250"/>
</dbReference>
<dbReference type="Proteomes" id="UP000017836">
    <property type="component" value="Unassembled WGS sequence"/>
</dbReference>
<dbReference type="EMBL" id="KI393866">
    <property type="protein sequence ID" value="ERN06754.1"/>
    <property type="molecule type" value="Genomic_DNA"/>
</dbReference>
<dbReference type="HOGENOM" id="CLU_184723_0_0_1"/>